<gene>
    <name evidence="2" type="ORF">EHQ60_12035</name>
    <name evidence="1" type="ORF">ND810_12185</name>
</gene>
<name>A0A2N0AWI2_9LEPT</name>
<dbReference type="AlphaFoldDB" id="A0A2N0AWI2"/>
<proteinExistence type="predicted"/>
<reference evidence="3" key="2">
    <citation type="journal article" date="2019" name="PLoS Negl. Trop. Dis.">
        <title>Revisiting the worldwide diversity of Leptospira species in the environment.</title>
        <authorList>
            <person name="Vincent A.T."/>
            <person name="Schiettekatte O."/>
            <person name="Bourhy P."/>
            <person name="Veyrier F.J."/>
            <person name="Picardeau M."/>
        </authorList>
    </citation>
    <scope>NUCLEOTIDE SEQUENCE [LARGE SCALE GENOMIC DNA]</scope>
    <source>
        <strain evidence="3">201702449</strain>
    </source>
</reference>
<evidence type="ECO:0000313" key="2">
    <source>
        <dbReference type="EMBL" id="TGL69579.1"/>
    </source>
</evidence>
<reference evidence="1" key="3">
    <citation type="submission" date="2022-06" db="EMBL/GenBank/DDBJ databases">
        <title>Leptospira isolates from biofilms formed at urban environments.</title>
        <authorList>
            <person name="Ribeiro P.S."/>
            <person name="Sousa T."/>
            <person name="Carvalho N."/>
            <person name="Aburjaile F."/>
            <person name="Neves F."/>
            <person name="Oliveira D."/>
            <person name="Blanco L."/>
            <person name="Lima J."/>
            <person name="Costa F."/>
            <person name="Brenig B."/>
            <person name="Soares S."/>
            <person name="Ramos R."/>
            <person name="Goes-Neto A."/>
            <person name="Matiuzzi M."/>
            <person name="Azevedo V."/>
            <person name="Ristow P."/>
        </authorList>
    </citation>
    <scope>NUCLEOTIDE SEQUENCE</scope>
    <source>
        <strain evidence="1">VSF7</strain>
    </source>
</reference>
<accession>A0A2N0AWI2</accession>
<organism evidence="1 4">
    <name type="scientific">Leptospira levettii</name>
    <dbReference type="NCBI Taxonomy" id="2023178"/>
    <lineage>
        <taxon>Bacteria</taxon>
        <taxon>Pseudomonadati</taxon>
        <taxon>Spirochaetota</taxon>
        <taxon>Spirochaetia</taxon>
        <taxon>Leptospirales</taxon>
        <taxon>Leptospiraceae</taxon>
        <taxon>Leptospira</taxon>
    </lineage>
</organism>
<dbReference type="Proteomes" id="UP001209694">
    <property type="component" value="Unassembled WGS sequence"/>
</dbReference>
<keyword evidence="3" id="KW-1185">Reference proteome</keyword>
<sequence>MSVSDRQLKLIKEAAELLVMEHRLTTDDAVLVISSALKKELSARQTTFEKLESGSKIDRTSFIRSVVKHVQISLENNPYWRSHNLDKSIENFYQVLHKQWD</sequence>
<protein>
    <submittedName>
        <fullName evidence="1">Uncharacterized protein</fullName>
    </submittedName>
</protein>
<evidence type="ECO:0000313" key="3">
    <source>
        <dbReference type="Proteomes" id="UP000297352"/>
    </source>
</evidence>
<dbReference type="RefSeq" id="WP_100716592.1">
    <property type="nucleotide sequence ID" value="NZ_JAIZBN010000003.1"/>
</dbReference>
<evidence type="ECO:0000313" key="1">
    <source>
        <dbReference type="EMBL" id="MCW7515918.1"/>
    </source>
</evidence>
<reference evidence="2" key="1">
    <citation type="submission" date="2018-10" db="EMBL/GenBank/DDBJ databases">
        <authorList>
            <person name="Vincent A.T."/>
            <person name="Schiettekatte O."/>
            <person name="Bourhy P."/>
            <person name="Veyrier F.J."/>
            <person name="Picardeau M."/>
        </authorList>
    </citation>
    <scope>NUCLEOTIDE SEQUENCE</scope>
    <source>
        <strain evidence="2">201702449</strain>
    </source>
</reference>
<dbReference type="Proteomes" id="UP000297352">
    <property type="component" value="Unassembled WGS sequence"/>
</dbReference>
<evidence type="ECO:0000313" key="4">
    <source>
        <dbReference type="Proteomes" id="UP001209694"/>
    </source>
</evidence>
<dbReference type="GeneID" id="93341858"/>
<dbReference type="EMBL" id="JAMQQD010000004">
    <property type="protein sequence ID" value="MCW7515918.1"/>
    <property type="molecule type" value="Genomic_DNA"/>
</dbReference>
<comment type="caution">
    <text evidence="1">The sequence shown here is derived from an EMBL/GenBank/DDBJ whole genome shotgun (WGS) entry which is preliminary data.</text>
</comment>
<dbReference type="EMBL" id="RQGI01000046">
    <property type="protein sequence ID" value="TGL69579.1"/>
    <property type="molecule type" value="Genomic_DNA"/>
</dbReference>